<dbReference type="AlphaFoldDB" id="A0AAV5RW36"/>
<feature type="transmembrane region" description="Helical" evidence="15">
    <location>
        <begin position="56"/>
        <end position="75"/>
    </location>
</feature>
<dbReference type="InterPro" id="IPR032421">
    <property type="entry name" value="PMT_4TMC"/>
</dbReference>
<evidence type="ECO:0000256" key="14">
    <source>
        <dbReference type="ARBA" id="ARBA00045102"/>
    </source>
</evidence>
<feature type="domain" description="MIR" evidence="17">
    <location>
        <begin position="336"/>
        <end position="391"/>
    </location>
</feature>
<dbReference type="Pfam" id="PF02366">
    <property type="entry name" value="PMT"/>
    <property type="match status" value="1"/>
</dbReference>
<feature type="transmembrane region" description="Helical" evidence="15">
    <location>
        <begin position="673"/>
        <end position="692"/>
    </location>
</feature>
<dbReference type="InterPro" id="IPR003342">
    <property type="entry name" value="ArnT-like_N"/>
</dbReference>
<evidence type="ECO:0000256" key="6">
    <source>
        <dbReference type="ARBA" id="ARBA00022679"/>
    </source>
</evidence>
<feature type="transmembrane region" description="Helical" evidence="15">
    <location>
        <begin position="644"/>
        <end position="667"/>
    </location>
</feature>
<dbReference type="GO" id="GO:0031502">
    <property type="term" value="C:dolichyl-phosphate-mannose-protein mannosyltransferase complex"/>
    <property type="evidence" value="ECO:0007669"/>
    <property type="project" value="UniProtKB-ARBA"/>
</dbReference>
<evidence type="ECO:0000313" key="19">
    <source>
        <dbReference type="Proteomes" id="UP001377567"/>
    </source>
</evidence>
<organism evidence="18 19">
    <name type="scientific">Maudiozyma humilis</name>
    <name type="common">Sour dough yeast</name>
    <name type="synonym">Kazachstania humilis</name>
    <dbReference type="NCBI Taxonomy" id="51915"/>
    <lineage>
        <taxon>Eukaryota</taxon>
        <taxon>Fungi</taxon>
        <taxon>Dikarya</taxon>
        <taxon>Ascomycota</taxon>
        <taxon>Saccharomycotina</taxon>
        <taxon>Saccharomycetes</taxon>
        <taxon>Saccharomycetales</taxon>
        <taxon>Saccharomycetaceae</taxon>
        <taxon>Maudiozyma</taxon>
    </lineage>
</organism>
<evidence type="ECO:0000256" key="1">
    <source>
        <dbReference type="ARBA" id="ARBA00004477"/>
    </source>
</evidence>
<feature type="region of interest" description="Disordered" evidence="16">
    <location>
        <begin position="1"/>
        <end position="44"/>
    </location>
</feature>
<evidence type="ECO:0000256" key="16">
    <source>
        <dbReference type="SAM" id="MobiDB-lite"/>
    </source>
</evidence>
<evidence type="ECO:0000256" key="2">
    <source>
        <dbReference type="ARBA" id="ARBA00004922"/>
    </source>
</evidence>
<keyword evidence="11 15" id="KW-0472">Membrane</keyword>
<dbReference type="CDD" id="cd23284">
    <property type="entry name" value="beta-trefoil_MIR_PMT2-like"/>
    <property type="match status" value="1"/>
</dbReference>
<evidence type="ECO:0000256" key="5">
    <source>
        <dbReference type="ARBA" id="ARBA00022676"/>
    </source>
</evidence>
<evidence type="ECO:0000256" key="7">
    <source>
        <dbReference type="ARBA" id="ARBA00022692"/>
    </source>
</evidence>
<evidence type="ECO:0000256" key="11">
    <source>
        <dbReference type="ARBA" id="ARBA00023136"/>
    </source>
</evidence>
<dbReference type="InterPro" id="IPR036300">
    <property type="entry name" value="MIR_dom_sf"/>
</dbReference>
<comment type="pathway">
    <text evidence="2 15">Protein modification; protein glycosylation.</text>
</comment>
<dbReference type="EC" id="2.4.1.109" evidence="4 15"/>
<evidence type="ECO:0000256" key="12">
    <source>
        <dbReference type="ARBA" id="ARBA00023180"/>
    </source>
</evidence>
<feature type="transmembrane region" description="Helical" evidence="15">
    <location>
        <begin position="611"/>
        <end position="632"/>
    </location>
</feature>
<feature type="transmembrane region" description="Helical" evidence="15">
    <location>
        <begin position="252"/>
        <end position="271"/>
    </location>
</feature>
<keyword evidence="5 15" id="KW-0328">Glycosyltransferase</keyword>
<accession>A0AAV5RW36</accession>
<dbReference type="PANTHER" id="PTHR10050">
    <property type="entry name" value="DOLICHYL-PHOSPHATE-MANNOSE--PROTEIN MANNOSYLTRANSFERASE"/>
    <property type="match status" value="1"/>
</dbReference>
<dbReference type="Pfam" id="PF02815">
    <property type="entry name" value="MIR"/>
    <property type="match status" value="1"/>
</dbReference>
<keyword evidence="7 15" id="KW-0812">Transmembrane</keyword>
<feature type="transmembrane region" description="Helical" evidence="15">
    <location>
        <begin position="193"/>
        <end position="215"/>
    </location>
</feature>
<dbReference type="Proteomes" id="UP001377567">
    <property type="component" value="Unassembled WGS sequence"/>
</dbReference>
<evidence type="ECO:0000256" key="9">
    <source>
        <dbReference type="ARBA" id="ARBA00022824"/>
    </source>
</evidence>
<feature type="domain" description="MIR" evidence="17">
    <location>
        <begin position="470"/>
        <end position="528"/>
    </location>
</feature>
<name>A0AAV5RW36_MAUHU</name>
<dbReference type="Gene3D" id="2.80.10.50">
    <property type="match status" value="1"/>
</dbReference>
<keyword evidence="9 15" id="KW-0256">Endoplasmic reticulum</keyword>
<comment type="subcellular location">
    <subcellularLocation>
        <location evidence="1 15">Endoplasmic reticulum membrane</location>
        <topology evidence="1 15">Multi-pass membrane protein</topology>
    </subcellularLocation>
</comment>
<evidence type="ECO:0000256" key="8">
    <source>
        <dbReference type="ARBA" id="ARBA00022737"/>
    </source>
</evidence>
<dbReference type="SUPFAM" id="SSF82109">
    <property type="entry name" value="MIR domain"/>
    <property type="match status" value="1"/>
</dbReference>
<evidence type="ECO:0000259" key="17">
    <source>
        <dbReference type="PROSITE" id="PS50919"/>
    </source>
</evidence>
<dbReference type="PANTHER" id="PTHR10050:SF46">
    <property type="entry name" value="PROTEIN O-MANNOSYL-TRANSFERASE 2"/>
    <property type="match status" value="1"/>
</dbReference>
<comment type="caution">
    <text evidence="18">The sequence shown here is derived from an EMBL/GenBank/DDBJ whole genome shotgun (WGS) entry which is preliminary data.</text>
</comment>
<comment type="similarity">
    <text evidence="3 15">Belongs to the glycosyltransferase 39 family.</text>
</comment>
<reference evidence="18 19" key="1">
    <citation type="journal article" date="2023" name="Elife">
        <title>Identification of key yeast species and microbe-microbe interactions impacting larval growth of Drosophila in the wild.</title>
        <authorList>
            <person name="Mure A."/>
            <person name="Sugiura Y."/>
            <person name="Maeda R."/>
            <person name="Honda K."/>
            <person name="Sakurai N."/>
            <person name="Takahashi Y."/>
            <person name="Watada M."/>
            <person name="Katoh T."/>
            <person name="Gotoh A."/>
            <person name="Gotoh Y."/>
            <person name="Taniguchi I."/>
            <person name="Nakamura K."/>
            <person name="Hayashi T."/>
            <person name="Katayama T."/>
            <person name="Uemura T."/>
            <person name="Hattori Y."/>
        </authorList>
    </citation>
    <scope>NUCLEOTIDE SEQUENCE [LARGE SCALE GENOMIC DNA]</scope>
    <source>
        <strain evidence="18 19">KH-74</strain>
    </source>
</reference>
<feature type="domain" description="MIR" evidence="17">
    <location>
        <begin position="406"/>
        <end position="462"/>
    </location>
</feature>
<dbReference type="Pfam" id="PF16192">
    <property type="entry name" value="PMT_4TMC"/>
    <property type="match status" value="1"/>
</dbReference>
<comment type="catalytic activity">
    <reaction evidence="14 15">
        <text>a di-trans,poly-cis-dolichyl beta-D-mannosyl phosphate + L-seryl-[protein] = 3-O-(alpha-D-mannosyl)-L-seryl-[protein] + a di-trans,poly-cis-dolichyl phosphate + H(+)</text>
        <dbReference type="Rhea" id="RHEA:17377"/>
        <dbReference type="Rhea" id="RHEA-COMP:9863"/>
        <dbReference type="Rhea" id="RHEA-COMP:13546"/>
        <dbReference type="Rhea" id="RHEA-COMP:19498"/>
        <dbReference type="Rhea" id="RHEA-COMP:19501"/>
        <dbReference type="ChEBI" id="CHEBI:15378"/>
        <dbReference type="ChEBI" id="CHEBI:29999"/>
        <dbReference type="ChEBI" id="CHEBI:57683"/>
        <dbReference type="ChEBI" id="CHEBI:58211"/>
        <dbReference type="ChEBI" id="CHEBI:137321"/>
        <dbReference type="EC" id="2.4.1.109"/>
    </reaction>
</comment>
<keyword evidence="8" id="KW-0677">Repeat</keyword>
<proteinExistence type="inferred from homology"/>
<protein>
    <recommendedName>
        <fullName evidence="4 15">Dolichyl-phosphate-mannose--protein mannosyltransferase</fullName>
        <ecNumber evidence="4 15">2.4.1.109</ecNumber>
    </recommendedName>
</protein>
<evidence type="ECO:0000256" key="10">
    <source>
        <dbReference type="ARBA" id="ARBA00022989"/>
    </source>
</evidence>
<feature type="compositionally biased region" description="Basic and acidic residues" evidence="16">
    <location>
        <begin position="32"/>
        <end position="44"/>
    </location>
</feature>
<keyword evidence="12" id="KW-0325">Glycoprotein</keyword>
<dbReference type="InterPro" id="IPR016093">
    <property type="entry name" value="MIR_motif"/>
</dbReference>
<evidence type="ECO:0000256" key="15">
    <source>
        <dbReference type="RuleBase" id="RU367007"/>
    </source>
</evidence>
<dbReference type="FunFam" id="2.80.10.50:FF:000012">
    <property type="entry name" value="Protein O-mannosyl-transferase 1"/>
    <property type="match status" value="1"/>
</dbReference>
<evidence type="ECO:0000256" key="3">
    <source>
        <dbReference type="ARBA" id="ARBA00007222"/>
    </source>
</evidence>
<dbReference type="InterPro" id="IPR027005">
    <property type="entry name" value="PMT-like"/>
</dbReference>
<feature type="transmembrane region" description="Helical" evidence="15">
    <location>
        <begin position="155"/>
        <end position="181"/>
    </location>
</feature>
<keyword evidence="19" id="KW-1185">Reference proteome</keyword>
<feature type="transmembrane region" description="Helical" evidence="15">
    <location>
        <begin position="283"/>
        <end position="306"/>
    </location>
</feature>
<evidence type="ECO:0000256" key="13">
    <source>
        <dbReference type="ARBA" id="ARBA00045085"/>
    </source>
</evidence>
<keyword evidence="10 15" id="KW-1133">Transmembrane helix</keyword>
<dbReference type="EMBL" id="BTGD01000006">
    <property type="protein sequence ID" value="GMM55844.1"/>
    <property type="molecule type" value="Genomic_DNA"/>
</dbReference>
<keyword evidence="6 15" id="KW-0808">Transferase</keyword>
<sequence length="758" mass="85179">MSSASGFQKESAGSLKSRTAAAAAKSGPEKPVPAEEVEKAKESKDSAIHSVSKGPLYTIEAFAAPLVFTLLALFVRMYRIDANNHVVWDEAHFGKFGSYYLRHEFYHDVHPPLGKMLIGFSGYIAGYNGSFDFPSGEVYPEYLDFVKMRIFNAAFSAMCVPLAYFTAKAIGFGIPTVWFFTCCVLFENTYATLGRFILLDSMLLFFTIASFFCFVKFHNTQAAPFSCAWWKWMALTGVSMGCAISVKMVGLFIISLVGIYTVVQLWCFLADKKMSWKTYAAHWLARIVCLIAIPTAIFMLCFVVHFKLLYKSGTGDGNMPSLFQAGLEGTEVGLGPRDVALGSSIITLKNQAFGGNLLHSHVQVYPDGSGQQQVTVYGYKDANNDWFIDRARDGAQQSWDASETEIEYVRNGGLYRLIHKNTGRNLHSHHVRAPVMKQASEVSCYGNDTIGDDKDNWFIEIIDQKNDEDASMLHPLTTIFRIKHAALGCYLAQTGNVLPDWGYKQQEVACIENAADNDKSTWWNIETNENDRLPERPADFTYPKTSFLENFININTAMMATNNGLIPDSDKFDILASAAWEWPTLHVGLRMCGWGDDIVRYYLLGTPFSTWGSSIAVLGFMVYVAVLILRWQRQYVDLSDARDLNLFLMGGLYPLLAWGLHYAPFVIMSRVTYVHHYLPALYFALIIFAYALETLVNMVPATKVGKAIRMSTYAMYTCGVIVCFWYFSPISFGMVGPRVKYEYLAWLPGWTISKENPQ</sequence>
<feature type="transmembrane region" description="Helical" evidence="15">
    <location>
        <begin position="713"/>
        <end position="735"/>
    </location>
</feature>
<gene>
    <name evidence="18" type="ORF">DAKH74_024600</name>
</gene>
<dbReference type="GO" id="GO:0004169">
    <property type="term" value="F:dolichyl-phosphate-mannose-protein mannosyltransferase activity"/>
    <property type="evidence" value="ECO:0007669"/>
    <property type="project" value="UniProtKB-UniRule"/>
</dbReference>
<evidence type="ECO:0000256" key="4">
    <source>
        <dbReference type="ARBA" id="ARBA00012839"/>
    </source>
</evidence>
<dbReference type="PROSITE" id="PS50919">
    <property type="entry name" value="MIR"/>
    <property type="match status" value="3"/>
</dbReference>
<feature type="transmembrane region" description="Helical" evidence="15">
    <location>
        <begin position="227"/>
        <end position="246"/>
    </location>
</feature>
<evidence type="ECO:0000313" key="18">
    <source>
        <dbReference type="EMBL" id="GMM55844.1"/>
    </source>
</evidence>
<comment type="catalytic activity">
    <reaction evidence="13 15">
        <text>a di-trans,poly-cis-dolichyl beta-D-mannosyl phosphate + L-threonyl-[protein] = 3-O-(alpha-D-mannosyl)-L-threonyl-[protein] + a di-trans,poly-cis-dolichyl phosphate + H(+)</text>
        <dbReference type="Rhea" id="RHEA:53396"/>
        <dbReference type="Rhea" id="RHEA-COMP:11060"/>
        <dbReference type="Rhea" id="RHEA-COMP:13547"/>
        <dbReference type="Rhea" id="RHEA-COMP:19498"/>
        <dbReference type="Rhea" id="RHEA-COMP:19501"/>
        <dbReference type="ChEBI" id="CHEBI:15378"/>
        <dbReference type="ChEBI" id="CHEBI:30013"/>
        <dbReference type="ChEBI" id="CHEBI:57683"/>
        <dbReference type="ChEBI" id="CHEBI:58211"/>
        <dbReference type="ChEBI" id="CHEBI:137323"/>
        <dbReference type="EC" id="2.4.1.109"/>
    </reaction>
</comment>
<dbReference type="SMART" id="SM00472">
    <property type="entry name" value="MIR"/>
    <property type="match status" value="3"/>
</dbReference>
<comment type="function">
    <text evidence="15">Transfers mannose from Dol-P-mannose to Ser or Thr residues on proteins.</text>
</comment>